<dbReference type="AlphaFoldDB" id="A0A9D2M203"/>
<organism evidence="3 4">
    <name type="scientific">Candidatus Ruthenibacterium avium</name>
    <dbReference type="NCBI Taxonomy" id="2838751"/>
    <lineage>
        <taxon>Bacteria</taxon>
        <taxon>Bacillati</taxon>
        <taxon>Bacillota</taxon>
        <taxon>Clostridia</taxon>
        <taxon>Eubacteriales</taxon>
        <taxon>Oscillospiraceae</taxon>
        <taxon>Ruthenibacterium</taxon>
    </lineage>
</organism>
<accession>A0A9D2M203</accession>
<dbReference type="GO" id="GO:0044780">
    <property type="term" value="P:bacterial-type flagellum assembly"/>
    <property type="evidence" value="ECO:0007669"/>
    <property type="project" value="InterPro"/>
</dbReference>
<gene>
    <name evidence="3" type="ORF">H9943_00730</name>
</gene>
<dbReference type="SUPFAM" id="SSF140566">
    <property type="entry name" value="FlgN-like"/>
    <property type="match status" value="1"/>
</dbReference>
<sequence length="160" mass="18070">MSAMQDYLQAVEDCAQQCVKMLEVESEKRRALMDNKGKAIEEAVKMQQAALMKLETLEARRIQLQTALGFDENCTVSEILDRLPEGADRERLRELAQKLKECATELREQNRQSLELAKLDMRLIESLRGKAGLPETGAGLYAPSKMQDRPMGSSKFNSSF</sequence>
<evidence type="ECO:0000256" key="2">
    <source>
        <dbReference type="SAM" id="MobiDB-lite"/>
    </source>
</evidence>
<evidence type="ECO:0000313" key="4">
    <source>
        <dbReference type="Proteomes" id="UP000824209"/>
    </source>
</evidence>
<keyword evidence="3" id="KW-0966">Cell projection</keyword>
<evidence type="ECO:0000313" key="3">
    <source>
        <dbReference type="EMBL" id="HJB38903.1"/>
    </source>
</evidence>
<keyword evidence="3" id="KW-0282">Flagellum</keyword>
<reference evidence="3" key="2">
    <citation type="submission" date="2021-04" db="EMBL/GenBank/DDBJ databases">
        <authorList>
            <person name="Gilroy R."/>
        </authorList>
    </citation>
    <scope>NUCLEOTIDE SEQUENCE</scope>
    <source>
        <strain evidence="3">ChiBcec8-14828</strain>
    </source>
</reference>
<dbReference type="InterPro" id="IPR036679">
    <property type="entry name" value="FlgN-like_sf"/>
</dbReference>
<dbReference type="EMBL" id="DWYA01000008">
    <property type="protein sequence ID" value="HJB38903.1"/>
    <property type="molecule type" value="Genomic_DNA"/>
</dbReference>
<name>A0A9D2M203_9FIRM</name>
<evidence type="ECO:0000256" key="1">
    <source>
        <dbReference type="ARBA" id="ARBA00022795"/>
    </source>
</evidence>
<dbReference type="Proteomes" id="UP000824209">
    <property type="component" value="Unassembled WGS sequence"/>
</dbReference>
<comment type="caution">
    <text evidence="3">The sequence shown here is derived from an EMBL/GenBank/DDBJ whole genome shotgun (WGS) entry which is preliminary data.</text>
</comment>
<proteinExistence type="predicted"/>
<feature type="region of interest" description="Disordered" evidence="2">
    <location>
        <begin position="132"/>
        <end position="160"/>
    </location>
</feature>
<keyword evidence="1" id="KW-1005">Bacterial flagellum biogenesis</keyword>
<dbReference type="Gene3D" id="1.20.58.300">
    <property type="entry name" value="FlgN-like"/>
    <property type="match status" value="1"/>
</dbReference>
<reference evidence="3" key="1">
    <citation type="journal article" date="2021" name="PeerJ">
        <title>Extensive microbial diversity within the chicken gut microbiome revealed by metagenomics and culture.</title>
        <authorList>
            <person name="Gilroy R."/>
            <person name="Ravi A."/>
            <person name="Getino M."/>
            <person name="Pursley I."/>
            <person name="Horton D.L."/>
            <person name="Alikhan N.F."/>
            <person name="Baker D."/>
            <person name="Gharbi K."/>
            <person name="Hall N."/>
            <person name="Watson M."/>
            <person name="Adriaenssens E.M."/>
            <person name="Foster-Nyarko E."/>
            <person name="Jarju S."/>
            <person name="Secka A."/>
            <person name="Antonio M."/>
            <person name="Oren A."/>
            <person name="Chaudhuri R.R."/>
            <person name="La Ragione R."/>
            <person name="Hildebrand F."/>
            <person name="Pallen M.J."/>
        </authorList>
    </citation>
    <scope>NUCLEOTIDE SEQUENCE</scope>
    <source>
        <strain evidence="3">ChiBcec8-14828</strain>
    </source>
</reference>
<dbReference type="Pfam" id="PF05130">
    <property type="entry name" value="FlgN"/>
    <property type="match status" value="1"/>
</dbReference>
<protein>
    <submittedName>
        <fullName evidence="3">Flagellar protein FlgN</fullName>
    </submittedName>
</protein>
<dbReference type="InterPro" id="IPR007809">
    <property type="entry name" value="FlgN-like"/>
</dbReference>
<keyword evidence="3" id="KW-0969">Cilium</keyword>